<evidence type="ECO:0000313" key="3">
    <source>
        <dbReference type="EMBL" id="RAV99168.1"/>
    </source>
</evidence>
<proteinExistence type="predicted"/>
<dbReference type="Gene3D" id="3.40.50.2300">
    <property type="match status" value="1"/>
</dbReference>
<comment type="caution">
    <text evidence="3">The sequence shown here is derived from an EMBL/GenBank/DDBJ whole genome shotgun (WGS) entry which is preliminary data.</text>
</comment>
<dbReference type="EMBL" id="QMFY01000012">
    <property type="protein sequence ID" value="RAV99168.1"/>
    <property type="molecule type" value="Genomic_DNA"/>
</dbReference>
<keyword evidence="1" id="KW-0597">Phosphoprotein</keyword>
<protein>
    <submittedName>
        <fullName evidence="3">Response regulator</fullName>
    </submittedName>
</protein>
<feature type="modified residue" description="4-aspartylphosphate" evidence="1">
    <location>
        <position position="55"/>
    </location>
</feature>
<dbReference type="PROSITE" id="PS50110">
    <property type="entry name" value="RESPONSE_REGULATORY"/>
    <property type="match status" value="1"/>
</dbReference>
<dbReference type="InterPro" id="IPR001789">
    <property type="entry name" value="Sig_transdc_resp-reg_receiver"/>
</dbReference>
<dbReference type="InterPro" id="IPR011006">
    <property type="entry name" value="CheY-like_superfamily"/>
</dbReference>
<evidence type="ECO:0000256" key="1">
    <source>
        <dbReference type="PROSITE-ProRule" id="PRU00169"/>
    </source>
</evidence>
<reference evidence="3 4" key="1">
    <citation type="submission" date="2018-06" db="EMBL/GenBank/DDBJ databases">
        <title>Chryseolinea flavus sp. nov., a member of the phylum Bacteroidetes isolated from soil.</title>
        <authorList>
            <person name="Li Y."/>
            <person name="Wang J."/>
        </authorList>
    </citation>
    <scope>NUCLEOTIDE SEQUENCE [LARGE SCALE GENOMIC DNA]</scope>
    <source>
        <strain evidence="3 4">SDU1-6</strain>
    </source>
</reference>
<dbReference type="AlphaFoldDB" id="A0A364XXI6"/>
<dbReference type="PANTHER" id="PTHR44520:SF2">
    <property type="entry name" value="RESPONSE REGULATOR RCP1"/>
    <property type="match status" value="1"/>
</dbReference>
<evidence type="ECO:0000259" key="2">
    <source>
        <dbReference type="PROSITE" id="PS50110"/>
    </source>
</evidence>
<accession>A0A364XXI6</accession>
<evidence type="ECO:0000313" key="4">
    <source>
        <dbReference type="Proteomes" id="UP000251889"/>
    </source>
</evidence>
<dbReference type="GO" id="GO:0000160">
    <property type="term" value="P:phosphorelay signal transduction system"/>
    <property type="evidence" value="ECO:0007669"/>
    <property type="project" value="InterPro"/>
</dbReference>
<dbReference type="RefSeq" id="WP_112748682.1">
    <property type="nucleotide sequence ID" value="NZ_QMFY01000012.1"/>
</dbReference>
<dbReference type="Pfam" id="PF00072">
    <property type="entry name" value="Response_reg"/>
    <property type="match status" value="1"/>
</dbReference>
<organism evidence="3 4">
    <name type="scientific">Pseudochryseolinea flava</name>
    <dbReference type="NCBI Taxonomy" id="2059302"/>
    <lineage>
        <taxon>Bacteria</taxon>
        <taxon>Pseudomonadati</taxon>
        <taxon>Bacteroidota</taxon>
        <taxon>Cytophagia</taxon>
        <taxon>Cytophagales</taxon>
        <taxon>Fulvivirgaceae</taxon>
        <taxon>Pseudochryseolinea</taxon>
    </lineage>
</organism>
<dbReference type="OrthoDB" id="7631574at2"/>
<gene>
    <name evidence="3" type="ORF">DQQ10_19910</name>
</gene>
<dbReference type="SUPFAM" id="SSF52172">
    <property type="entry name" value="CheY-like"/>
    <property type="match status" value="1"/>
</dbReference>
<name>A0A364XXI6_9BACT</name>
<dbReference type="Proteomes" id="UP000251889">
    <property type="component" value="Unassembled WGS sequence"/>
</dbReference>
<feature type="domain" description="Response regulatory" evidence="2">
    <location>
        <begin position="2"/>
        <end position="122"/>
    </location>
</feature>
<dbReference type="SMART" id="SM00448">
    <property type="entry name" value="REC"/>
    <property type="match status" value="1"/>
</dbReference>
<sequence length="137" mass="15946">MTLLYVDDDPDDLDLLYTILMDIDPDIRYIPFQKGKEAMNFLELATDLPDMIFMDINMPIMNGKQCLTEIRKSNRLRHLPVIMYTTSSEEREIKECYKLGATDFLIKPSNIQEFHSGLVAVLNNQKNERLKFNSPIV</sequence>
<dbReference type="InterPro" id="IPR052893">
    <property type="entry name" value="TCS_response_regulator"/>
</dbReference>
<keyword evidence="4" id="KW-1185">Reference proteome</keyword>
<dbReference type="PANTHER" id="PTHR44520">
    <property type="entry name" value="RESPONSE REGULATOR RCP1-RELATED"/>
    <property type="match status" value="1"/>
</dbReference>